<comment type="caution">
    <text evidence="2">The sequence shown here is derived from an EMBL/GenBank/DDBJ whole genome shotgun (WGS) entry which is preliminary data.</text>
</comment>
<accession>A0A9W6N1S6</accession>
<dbReference type="Gene3D" id="3.30.1330.80">
    <property type="entry name" value="Hypothetical protein, similar to alpha- acetolactate decarboxylase, domain 2"/>
    <property type="match status" value="1"/>
</dbReference>
<proteinExistence type="predicted"/>
<dbReference type="SUPFAM" id="SSF117856">
    <property type="entry name" value="AF0104/ALDC/Ptd012-like"/>
    <property type="match status" value="1"/>
</dbReference>
<gene>
    <name evidence="2" type="ORF">GCM10017643_46030</name>
</gene>
<dbReference type="InterPro" id="IPR005175">
    <property type="entry name" value="PPC_dom"/>
</dbReference>
<feature type="domain" description="PPC" evidence="1">
    <location>
        <begin position="14"/>
        <end position="80"/>
    </location>
</feature>
<reference evidence="2" key="1">
    <citation type="journal article" date="2014" name="Int. J. Syst. Evol. Microbiol.">
        <title>Complete genome sequence of Corynebacterium casei LMG S-19264T (=DSM 44701T), isolated from a smear-ripened cheese.</title>
        <authorList>
            <consortium name="US DOE Joint Genome Institute (JGI-PGF)"/>
            <person name="Walter F."/>
            <person name="Albersmeier A."/>
            <person name="Kalinowski J."/>
            <person name="Ruckert C."/>
        </authorList>
    </citation>
    <scope>NUCLEOTIDE SEQUENCE</scope>
    <source>
        <strain evidence="2">VKM B-2484</strain>
    </source>
</reference>
<dbReference type="EMBL" id="BSFJ01000043">
    <property type="protein sequence ID" value="GLK74485.1"/>
    <property type="molecule type" value="Genomic_DNA"/>
</dbReference>
<dbReference type="CDD" id="cd11378">
    <property type="entry name" value="DUF296"/>
    <property type="match status" value="1"/>
</dbReference>
<dbReference type="AlphaFoldDB" id="A0A9W6N1S6"/>
<sequence>MAEATRYIATPAGFLVVLREGDDVFARLDELVGHEAIPAAVICGFGFVRKATFGFFDFQTKQYRPKTITDLDLTNLTGSLA</sequence>
<dbReference type="Pfam" id="PF03479">
    <property type="entry name" value="PCC"/>
    <property type="match status" value="1"/>
</dbReference>
<evidence type="ECO:0000313" key="3">
    <source>
        <dbReference type="Proteomes" id="UP001143370"/>
    </source>
</evidence>
<dbReference type="Proteomes" id="UP001143370">
    <property type="component" value="Unassembled WGS sequence"/>
</dbReference>
<dbReference type="RefSeq" id="WP_213369908.1">
    <property type="nucleotide sequence ID" value="NZ_BSFJ01000043.1"/>
</dbReference>
<protein>
    <recommendedName>
        <fullName evidence="1">PPC domain-containing protein</fullName>
    </recommendedName>
</protein>
<name>A0A9W6N1S6_9HYPH</name>
<organism evidence="2 3">
    <name type="scientific">Ancylobacter dichloromethanicus</name>
    <dbReference type="NCBI Taxonomy" id="518825"/>
    <lineage>
        <taxon>Bacteria</taxon>
        <taxon>Pseudomonadati</taxon>
        <taxon>Pseudomonadota</taxon>
        <taxon>Alphaproteobacteria</taxon>
        <taxon>Hyphomicrobiales</taxon>
        <taxon>Xanthobacteraceae</taxon>
        <taxon>Ancylobacter</taxon>
    </lineage>
</organism>
<evidence type="ECO:0000313" key="2">
    <source>
        <dbReference type="EMBL" id="GLK74485.1"/>
    </source>
</evidence>
<keyword evidence="3" id="KW-1185">Reference proteome</keyword>
<evidence type="ECO:0000259" key="1">
    <source>
        <dbReference type="Pfam" id="PF03479"/>
    </source>
</evidence>
<reference evidence="2" key="2">
    <citation type="submission" date="2023-01" db="EMBL/GenBank/DDBJ databases">
        <authorList>
            <person name="Sun Q."/>
            <person name="Evtushenko L."/>
        </authorList>
    </citation>
    <scope>NUCLEOTIDE SEQUENCE</scope>
    <source>
        <strain evidence="2">VKM B-2484</strain>
    </source>
</reference>